<dbReference type="EMBL" id="BNJK01000001">
    <property type="protein sequence ID" value="GHO95586.1"/>
    <property type="molecule type" value="Genomic_DNA"/>
</dbReference>
<dbReference type="SUPFAM" id="SSF52540">
    <property type="entry name" value="P-loop containing nucleoside triphosphate hydrolases"/>
    <property type="match status" value="1"/>
</dbReference>
<dbReference type="PANTHER" id="PTHR42788">
    <property type="entry name" value="TAURINE IMPORT ATP-BINDING PROTEIN-RELATED"/>
    <property type="match status" value="1"/>
</dbReference>
<dbReference type="PANTHER" id="PTHR42788:SF13">
    <property type="entry name" value="ALIPHATIC SULFONATES IMPORT ATP-BINDING PROTEIN SSUB"/>
    <property type="match status" value="1"/>
</dbReference>
<organism evidence="2 3">
    <name type="scientific">Reticulibacter mediterranei</name>
    <dbReference type="NCBI Taxonomy" id="2778369"/>
    <lineage>
        <taxon>Bacteria</taxon>
        <taxon>Bacillati</taxon>
        <taxon>Chloroflexota</taxon>
        <taxon>Ktedonobacteria</taxon>
        <taxon>Ktedonobacterales</taxon>
        <taxon>Reticulibacteraceae</taxon>
        <taxon>Reticulibacter</taxon>
    </lineage>
</organism>
<dbReference type="AlphaFoldDB" id="A0A8J3IUN5"/>
<name>A0A8J3IUN5_9CHLR</name>
<comment type="caution">
    <text evidence="2">The sequence shown here is derived from an EMBL/GenBank/DDBJ whole genome shotgun (WGS) entry which is preliminary data.</text>
</comment>
<protein>
    <recommendedName>
        <fullName evidence="4">ABC transporter ATP-binding protein</fullName>
    </recommendedName>
</protein>
<dbReference type="InterPro" id="IPR027417">
    <property type="entry name" value="P-loop_NTPase"/>
</dbReference>
<keyword evidence="3" id="KW-1185">Reference proteome</keyword>
<sequence length="144" mass="16162">MTTQDNETYSHPAQTAETGADELANAIARALIVSPKILLMDEPFGALDAQTRNDMQSFLLDLWQTMQSTVFFITHDVEEAILLADRVIVMSARPGRIAAEFPITLPRPRTWDHLVLSEEFLALKREVLGVLRPDLTHTVPTAHR</sequence>
<gene>
    <name evidence="2" type="ORF">KSF_056340</name>
</gene>
<accession>A0A8J3IUN5</accession>
<evidence type="ECO:0008006" key="4">
    <source>
        <dbReference type="Google" id="ProtNLM"/>
    </source>
</evidence>
<dbReference type="InterPro" id="IPR050166">
    <property type="entry name" value="ABC_transporter_ATP-bind"/>
</dbReference>
<dbReference type="Proteomes" id="UP000597444">
    <property type="component" value="Unassembled WGS sequence"/>
</dbReference>
<evidence type="ECO:0000313" key="2">
    <source>
        <dbReference type="EMBL" id="GHO95586.1"/>
    </source>
</evidence>
<evidence type="ECO:0000313" key="3">
    <source>
        <dbReference type="Proteomes" id="UP000597444"/>
    </source>
</evidence>
<keyword evidence="1" id="KW-0813">Transport</keyword>
<proteinExistence type="predicted"/>
<dbReference type="RefSeq" id="WP_220206255.1">
    <property type="nucleotide sequence ID" value="NZ_BNJK01000001.1"/>
</dbReference>
<evidence type="ECO:0000256" key="1">
    <source>
        <dbReference type="ARBA" id="ARBA00022448"/>
    </source>
</evidence>
<dbReference type="Gene3D" id="3.40.50.300">
    <property type="entry name" value="P-loop containing nucleotide triphosphate hydrolases"/>
    <property type="match status" value="1"/>
</dbReference>
<reference evidence="2" key="1">
    <citation type="submission" date="2020-10" db="EMBL/GenBank/DDBJ databases">
        <title>Taxonomic study of unclassified bacteria belonging to the class Ktedonobacteria.</title>
        <authorList>
            <person name="Yabe S."/>
            <person name="Wang C.M."/>
            <person name="Zheng Y."/>
            <person name="Sakai Y."/>
            <person name="Cavaletti L."/>
            <person name="Monciardini P."/>
            <person name="Donadio S."/>
        </authorList>
    </citation>
    <scope>NUCLEOTIDE SEQUENCE</scope>
    <source>
        <strain evidence="2">ID150040</strain>
    </source>
</reference>